<dbReference type="Pfam" id="PF13439">
    <property type="entry name" value="Glyco_transf_4"/>
    <property type="match status" value="1"/>
</dbReference>
<dbReference type="CDD" id="cd03811">
    <property type="entry name" value="GT4_GT28_WabH-like"/>
    <property type="match status" value="1"/>
</dbReference>
<dbReference type="EMBL" id="JBHSEU010000021">
    <property type="protein sequence ID" value="MFC4539768.1"/>
    <property type="molecule type" value="Genomic_DNA"/>
</dbReference>
<feature type="domain" description="Glycosyltransferase subfamily 4-like N-terminal" evidence="1">
    <location>
        <begin position="20"/>
        <end position="179"/>
    </location>
</feature>
<dbReference type="RefSeq" id="WP_246975454.1">
    <property type="nucleotide sequence ID" value="NZ_JAKGAN010000008.1"/>
</dbReference>
<evidence type="ECO:0000259" key="1">
    <source>
        <dbReference type="Pfam" id="PF13439"/>
    </source>
</evidence>
<name>A0ABV9D4T8_9GAMM</name>
<dbReference type="PANTHER" id="PTHR12526:SF630">
    <property type="entry name" value="GLYCOSYLTRANSFERASE"/>
    <property type="match status" value="1"/>
</dbReference>
<dbReference type="Proteomes" id="UP001596030">
    <property type="component" value="Unassembled WGS sequence"/>
</dbReference>
<dbReference type="InterPro" id="IPR028098">
    <property type="entry name" value="Glyco_trans_4-like_N"/>
</dbReference>
<evidence type="ECO:0000313" key="2">
    <source>
        <dbReference type="EMBL" id="MFC4539768.1"/>
    </source>
</evidence>
<keyword evidence="3" id="KW-1185">Reference proteome</keyword>
<organism evidence="2 3">
    <name type="scientific">Chromohalobacter sarecensis</name>
    <dbReference type="NCBI Taxonomy" id="245294"/>
    <lineage>
        <taxon>Bacteria</taxon>
        <taxon>Pseudomonadati</taxon>
        <taxon>Pseudomonadota</taxon>
        <taxon>Gammaproteobacteria</taxon>
        <taxon>Oceanospirillales</taxon>
        <taxon>Halomonadaceae</taxon>
        <taxon>Chromohalobacter</taxon>
    </lineage>
</organism>
<dbReference type="PANTHER" id="PTHR12526">
    <property type="entry name" value="GLYCOSYLTRANSFERASE"/>
    <property type="match status" value="1"/>
</dbReference>
<reference evidence="3" key="1">
    <citation type="journal article" date="2019" name="Int. J. Syst. Evol. Microbiol.">
        <title>The Global Catalogue of Microorganisms (GCM) 10K type strain sequencing project: providing services to taxonomists for standard genome sequencing and annotation.</title>
        <authorList>
            <consortium name="The Broad Institute Genomics Platform"/>
            <consortium name="The Broad Institute Genome Sequencing Center for Infectious Disease"/>
            <person name="Wu L."/>
            <person name="Ma J."/>
        </authorList>
    </citation>
    <scope>NUCLEOTIDE SEQUENCE [LARGE SCALE GENOMIC DNA]</scope>
    <source>
        <strain evidence="3">CGMCC 1.12121</strain>
    </source>
</reference>
<dbReference type="SUPFAM" id="SSF53756">
    <property type="entry name" value="UDP-Glycosyltransferase/glycogen phosphorylase"/>
    <property type="match status" value="1"/>
</dbReference>
<dbReference type="EC" id="2.4.-.-" evidence="2"/>
<protein>
    <submittedName>
        <fullName evidence="2">Glycosyltransferase</fullName>
        <ecNumber evidence="2">2.4.-.-</ecNumber>
    </submittedName>
</protein>
<keyword evidence="2" id="KW-0808">Transferase</keyword>
<keyword evidence="2" id="KW-0328">Glycosyltransferase</keyword>
<dbReference type="GO" id="GO:0016757">
    <property type="term" value="F:glycosyltransferase activity"/>
    <property type="evidence" value="ECO:0007669"/>
    <property type="project" value="UniProtKB-KW"/>
</dbReference>
<gene>
    <name evidence="2" type="ORF">ACFO0U_13395</name>
</gene>
<accession>A0ABV9D4T8</accession>
<evidence type="ECO:0000313" key="3">
    <source>
        <dbReference type="Proteomes" id="UP001596030"/>
    </source>
</evidence>
<comment type="caution">
    <text evidence="2">The sequence shown here is derived from an EMBL/GenBank/DDBJ whole genome shotgun (WGS) entry which is preliminary data.</text>
</comment>
<proteinExistence type="predicted"/>
<dbReference type="Gene3D" id="3.40.50.2000">
    <property type="entry name" value="Glycogen Phosphorylase B"/>
    <property type="match status" value="2"/>
</dbReference>
<dbReference type="Pfam" id="PF13692">
    <property type="entry name" value="Glyco_trans_1_4"/>
    <property type="match status" value="1"/>
</dbReference>
<sequence length="375" mass="40877">MRDRDDDKRIAVFLPSLAGGGAERVMVTLANGFATRGVPVDLVVVAAEGAYLADVSPHVRLVELGASRVLFSLPALVRYLRRERPYALLSALNHANIIALWARKLARSGTRLVVSERNTLSRDVSSGRFKRGLPWLMRLSYPSADAIVAVSSGVADDLAQTVRLPRERIDVVYNPINTKLAQLCETPLTHPWLKSGQPPVIVAAGRLTVQKDFATLIEAFAEVRKTHAARLVILGEGELRSDLEARIDELGIGDDVALPGFVDNPYPWMRKASLFVLSSAWEGFCNVLAEAMACGTPVVSTNCPSGSAEILEDGKWGRLVPVGDVSALARAISETLNDETHPDVRHRALSFNLQQALSGYLHALRVALPKEHRCE</sequence>